<dbReference type="Pfam" id="PF04000">
    <property type="entry name" value="Sas10_Utp3"/>
    <property type="match status" value="1"/>
</dbReference>
<dbReference type="AlphaFoldDB" id="A0A1Y1ZB52"/>
<dbReference type="EMBL" id="MCFA01000108">
    <property type="protein sequence ID" value="ORY07512.1"/>
    <property type="molecule type" value="Genomic_DNA"/>
</dbReference>
<evidence type="ECO:0000256" key="1">
    <source>
        <dbReference type="SAM" id="MobiDB-lite"/>
    </source>
</evidence>
<protein>
    <submittedName>
        <fullName evidence="2">Sas10/Utp3/C1D family-domain-containing protein</fullName>
    </submittedName>
</protein>
<sequence>MAIDNSLTSLLATLTTSIESATGALPDDSNIIPPKEGISLLDVKNELLLSYLQNLVFLVLLKLRSQTASDSEEQGKNDVIPVHDEVIKKLVEFRVYLEKGVRPLENRLKYQIDKIVRAADDVARNTVQVSRTSTAEKSKDHATSGSGASDAGSAASAQTDEDLDDIAYGPNRSAFVRPKAIENKTAKDSSKDGIYRPPRITPMSMPTTMGREEKGARRSGKSATLDEFVATEMSTAPMVEPSIGSTIVSGGRRTKSDRERREEAERRDYEESNFVRLPKESKKDRAKKGHSSRDGGWGGEEWRGLGAGLDRIERLTQKKGGALGSLEKSRKRPISDGPRGTGSQAGEMFEKRRKVVSRYRK</sequence>
<name>A0A1Y1ZB52_9PLEO</name>
<dbReference type="GO" id="GO:0032040">
    <property type="term" value="C:small-subunit processome"/>
    <property type="evidence" value="ECO:0007669"/>
    <property type="project" value="TreeGrafter"/>
</dbReference>
<dbReference type="InterPro" id="IPR007146">
    <property type="entry name" value="Sas10/Utp3/C1D"/>
</dbReference>
<dbReference type="PANTHER" id="PTHR13237:SF9">
    <property type="entry name" value="NEUROGUIDIN"/>
    <property type="match status" value="1"/>
</dbReference>
<keyword evidence="3" id="KW-1185">Reference proteome</keyword>
<gene>
    <name evidence="2" type="ORF">BCR34DRAFT_489401</name>
</gene>
<comment type="caution">
    <text evidence="2">The sequence shown here is derived from an EMBL/GenBank/DDBJ whole genome shotgun (WGS) entry which is preliminary data.</text>
</comment>
<reference evidence="2 3" key="1">
    <citation type="submission" date="2016-07" db="EMBL/GenBank/DDBJ databases">
        <title>Pervasive Adenine N6-methylation of Active Genes in Fungi.</title>
        <authorList>
            <consortium name="DOE Joint Genome Institute"/>
            <person name="Mondo S.J."/>
            <person name="Dannebaum R.O."/>
            <person name="Kuo R.C."/>
            <person name="Labutti K."/>
            <person name="Haridas S."/>
            <person name="Kuo A."/>
            <person name="Salamov A."/>
            <person name="Ahrendt S.R."/>
            <person name="Lipzen A."/>
            <person name="Sullivan W."/>
            <person name="Andreopoulos W.B."/>
            <person name="Clum A."/>
            <person name="Lindquist E."/>
            <person name="Daum C."/>
            <person name="Ramamoorthy G.K."/>
            <person name="Gryganskyi A."/>
            <person name="Culley D."/>
            <person name="Magnuson J.K."/>
            <person name="James T.Y."/>
            <person name="O'Malley M.A."/>
            <person name="Stajich J.E."/>
            <person name="Spatafora J.W."/>
            <person name="Visel A."/>
            <person name="Grigoriev I.V."/>
        </authorList>
    </citation>
    <scope>NUCLEOTIDE SEQUENCE [LARGE SCALE GENOMIC DNA]</scope>
    <source>
        <strain evidence="2 3">CBS 115471</strain>
    </source>
</reference>
<feature type="compositionally biased region" description="Low complexity" evidence="1">
    <location>
        <begin position="144"/>
        <end position="157"/>
    </location>
</feature>
<feature type="compositionally biased region" description="Basic and acidic residues" evidence="1">
    <location>
        <begin position="179"/>
        <end position="194"/>
    </location>
</feature>
<evidence type="ECO:0000313" key="3">
    <source>
        <dbReference type="Proteomes" id="UP000193144"/>
    </source>
</evidence>
<feature type="compositionally biased region" description="Basic and acidic residues" evidence="1">
    <location>
        <begin position="254"/>
        <end position="270"/>
    </location>
</feature>
<organism evidence="2 3">
    <name type="scientific">Clohesyomyces aquaticus</name>
    <dbReference type="NCBI Taxonomy" id="1231657"/>
    <lineage>
        <taxon>Eukaryota</taxon>
        <taxon>Fungi</taxon>
        <taxon>Dikarya</taxon>
        <taxon>Ascomycota</taxon>
        <taxon>Pezizomycotina</taxon>
        <taxon>Dothideomycetes</taxon>
        <taxon>Pleosporomycetidae</taxon>
        <taxon>Pleosporales</taxon>
        <taxon>Lindgomycetaceae</taxon>
        <taxon>Clohesyomyces</taxon>
    </lineage>
</organism>
<dbReference type="Proteomes" id="UP000193144">
    <property type="component" value="Unassembled WGS sequence"/>
</dbReference>
<feature type="region of interest" description="Disordered" evidence="1">
    <location>
        <begin position="126"/>
        <end position="361"/>
    </location>
</feature>
<dbReference type="OrthoDB" id="203440at2759"/>
<proteinExistence type="predicted"/>
<dbReference type="PANTHER" id="PTHR13237">
    <property type="entry name" value="SOMETHING ABOUT SILENCING PROTEIN 10-RELATED"/>
    <property type="match status" value="1"/>
</dbReference>
<accession>A0A1Y1ZB52</accession>
<feature type="compositionally biased region" description="Basic residues" evidence="1">
    <location>
        <begin position="351"/>
        <end position="361"/>
    </location>
</feature>
<evidence type="ECO:0000313" key="2">
    <source>
        <dbReference type="EMBL" id="ORY07512.1"/>
    </source>
</evidence>
<dbReference type="GO" id="GO:0000462">
    <property type="term" value="P:maturation of SSU-rRNA from tricistronic rRNA transcript (SSU-rRNA, 5.8S rRNA, LSU-rRNA)"/>
    <property type="evidence" value="ECO:0007669"/>
    <property type="project" value="TreeGrafter"/>
</dbReference>
<dbReference type="STRING" id="1231657.A0A1Y1ZB52"/>